<dbReference type="PANTHER" id="PTHR43130:SF3">
    <property type="entry name" value="HTH-TYPE TRANSCRIPTIONAL REGULATOR RV1931C"/>
    <property type="match status" value="1"/>
</dbReference>
<dbReference type="InterPro" id="IPR009057">
    <property type="entry name" value="Homeodomain-like_sf"/>
</dbReference>
<keyword evidence="1" id="KW-0805">Transcription regulation</keyword>
<comment type="caution">
    <text evidence="5">The sequence shown here is derived from an EMBL/GenBank/DDBJ whole genome shotgun (WGS) entry which is preliminary data.</text>
</comment>
<dbReference type="SUPFAM" id="SSF46689">
    <property type="entry name" value="Homeodomain-like"/>
    <property type="match status" value="1"/>
</dbReference>
<reference evidence="5 6" key="1">
    <citation type="submission" date="2013-10" db="EMBL/GenBank/DDBJ databases">
        <authorList>
            <person name="Wang G."/>
            <person name="Zhuang W."/>
        </authorList>
    </citation>
    <scope>NUCLEOTIDE SEQUENCE [LARGE SCALE GENOMIC DNA]</scope>
    <source>
        <strain evidence="5 6">DSM 20118</strain>
    </source>
</reference>
<evidence type="ECO:0000256" key="1">
    <source>
        <dbReference type="ARBA" id="ARBA00023015"/>
    </source>
</evidence>
<keyword evidence="6" id="KW-1185">Reference proteome</keyword>
<accession>A0A0A0BD79</accession>
<evidence type="ECO:0000256" key="2">
    <source>
        <dbReference type="ARBA" id="ARBA00023163"/>
    </source>
</evidence>
<keyword evidence="2" id="KW-0804">Transcription</keyword>
<dbReference type="Pfam" id="PF01965">
    <property type="entry name" value="DJ-1_PfpI"/>
    <property type="match status" value="1"/>
</dbReference>
<evidence type="ECO:0000259" key="4">
    <source>
        <dbReference type="PROSITE" id="PS01124"/>
    </source>
</evidence>
<dbReference type="SUPFAM" id="SSF52317">
    <property type="entry name" value="Class I glutamine amidotransferase-like"/>
    <property type="match status" value="1"/>
</dbReference>
<dbReference type="OrthoDB" id="3194870at2"/>
<dbReference type="EMBL" id="AXNT01000018">
    <property type="protein sequence ID" value="KGM03291.1"/>
    <property type="molecule type" value="Genomic_DNA"/>
</dbReference>
<sequence length="344" mass="36925">MPRIALVLHGSAMLYEVAIAAEVFGVDRSELSPTGSWYDLVVCTADGSPHPWLPHLPTATYAETARVDTVLVPSSDDLDDDPDPALLDALRAAQARGTRIAALCTGAFVLAAAGVLDGRAATTHWMHAEDLARRYPQVDVRPDVLYVDDGDVLTSAGKTAALDLCVHLVRLDLGAAAANGIARRLVVPAHRTGGQAQFITPPPEPRSPDGLAPTLAWARARLDQPLTVRDLAAHAHLSTRQLARRMQAELQAGPLDWLHQQRIARAQELLERTDASVDQVAASCGMGTATTLRRHFHRALGVTPTAYRATFRLARPGERPAPVDDGSILGPWQHQRARPASTGS</sequence>
<dbReference type="InterPro" id="IPR002818">
    <property type="entry name" value="DJ-1/PfpI"/>
</dbReference>
<dbReference type="Pfam" id="PF12833">
    <property type="entry name" value="HTH_18"/>
    <property type="match status" value="1"/>
</dbReference>
<dbReference type="AlphaFoldDB" id="A0A0A0BD79"/>
<dbReference type="GO" id="GO:0043565">
    <property type="term" value="F:sequence-specific DNA binding"/>
    <property type="evidence" value="ECO:0007669"/>
    <property type="project" value="InterPro"/>
</dbReference>
<dbReference type="SMART" id="SM00342">
    <property type="entry name" value="HTH_ARAC"/>
    <property type="match status" value="1"/>
</dbReference>
<protein>
    <submittedName>
        <fullName evidence="5">AraC family transcriptional regulator</fullName>
    </submittedName>
</protein>
<gene>
    <name evidence="5" type="ORF">Q760_06540</name>
</gene>
<dbReference type="PROSITE" id="PS01124">
    <property type="entry name" value="HTH_ARAC_FAMILY_2"/>
    <property type="match status" value="1"/>
</dbReference>
<dbReference type="Gene3D" id="3.40.50.880">
    <property type="match status" value="1"/>
</dbReference>
<evidence type="ECO:0000256" key="3">
    <source>
        <dbReference type="SAM" id="MobiDB-lite"/>
    </source>
</evidence>
<dbReference type="STRING" id="1408250.Q760_06540"/>
<feature type="region of interest" description="Disordered" evidence="3">
    <location>
        <begin position="316"/>
        <end position="344"/>
    </location>
</feature>
<dbReference type="GO" id="GO:0003700">
    <property type="term" value="F:DNA-binding transcription factor activity"/>
    <property type="evidence" value="ECO:0007669"/>
    <property type="project" value="InterPro"/>
</dbReference>
<dbReference type="Gene3D" id="1.10.10.60">
    <property type="entry name" value="Homeodomain-like"/>
    <property type="match status" value="1"/>
</dbReference>
<dbReference type="InterPro" id="IPR029062">
    <property type="entry name" value="Class_I_gatase-like"/>
</dbReference>
<dbReference type="RefSeq" id="WP_084142486.1">
    <property type="nucleotide sequence ID" value="NZ_AXNT01000018.1"/>
</dbReference>
<dbReference type="InterPro" id="IPR018060">
    <property type="entry name" value="HTH_AraC"/>
</dbReference>
<organism evidence="5 6">
    <name type="scientific">Cellulomonas cellasea DSM 20118</name>
    <dbReference type="NCBI Taxonomy" id="1408250"/>
    <lineage>
        <taxon>Bacteria</taxon>
        <taxon>Bacillati</taxon>
        <taxon>Actinomycetota</taxon>
        <taxon>Actinomycetes</taxon>
        <taxon>Micrococcales</taxon>
        <taxon>Cellulomonadaceae</taxon>
        <taxon>Cellulomonas</taxon>
    </lineage>
</organism>
<evidence type="ECO:0000313" key="6">
    <source>
        <dbReference type="Proteomes" id="UP000029833"/>
    </source>
</evidence>
<evidence type="ECO:0000313" key="5">
    <source>
        <dbReference type="EMBL" id="KGM03291.1"/>
    </source>
</evidence>
<dbReference type="CDD" id="cd03137">
    <property type="entry name" value="GATase1_AraC_1"/>
    <property type="match status" value="1"/>
</dbReference>
<dbReference type="PANTHER" id="PTHR43130">
    <property type="entry name" value="ARAC-FAMILY TRANSCRIPTIONAL REGULATOR"/>
    <property type="match status" value="1"/>
</dbReference>
<dbReference type="InterPro" id="IPR052158">
    <property type="entry name" value="INH-QAR"/>
</dbReference>
<feature type="domain" description="HTH araC/xylS-type" evidence="4">
    <location>
        <begin position="212"/>
        <end position="310"/>
    </location>
</feature>
<dbReference type="Proteomes" id="UP000029833">
    <property type="component" value="Unassembled WGS sequence"/>
</dbReference>
<name>A0A0A0BD79_9CELL</name>
<proteinExistence type="predicted"/>